<accession>A0ABQ7PU95</accession>
<keyword evidence="4" id="KW-0175">Coiled coil</keyword>
<comment type="subcellular location">
    <subcellularLocation>
        <location evidence="1">Cell projection</location>
        <location evidence="1">Cilium</location>
    </subcellularLocation>
</comment>
<evidence type="ECO:0000313" key="5">
    <source>
        <dbReference type="EMBL" id="KAG7296548.1"/>
    </source>
</evidence>
<evidence type="ECO:0000256" key="2">
    <source>
        <dbReference type="ARBA" id="ARBA00023069"/>
    </source>
</evidence>
<dbReference type="EMBL" id="JAHIBW010000028">
    <property type="protein sequence ID" value="KAG7296548.1"/>
    <property type="molecule type" value="Genomic_DNA"/>
</dbReference>
<comment type="caution">
    <text evidence="5">The sequence shown here is derived from an EMBL/GenBank/DDBJ whole genome shotgun (WGS) entry which is preliminary data.</text>
</comment>
<evidence type="ECO:0000256" key="1">
    <source>
        <dbReference type="ARBA" id="ARBA00004138"/>
    </source>
</evidence>
<dbReference type="InterPro" id="IPR043596">
    <property type="entry name" value="CFAP53/TCHP"/>
</dbReference>
<evidence type="ECO:0008006" key="7">
    <source>
        <dbReference type="Google" id="ProtNLM"/>
    </source>
</evidence>
<proteinExistence type="predicted"/>
<dbReference type="Proteomes" id="UP000823941">
    <property type="component" value="Chromosome 28"/>
</dbReference>
<keyword evidence="6" id="KW-1185">Reference proteome</keyword>
<evidence type="ECO:0000256" key="4">
    <source>
        <dbReference type="SAM" id="Coils"/>
    </source>
</evidence>
<sequence>MCDPTFKRQKTPLEGFGVKPGEIYYTSRTNRATAHYNQYIAKLRASEEEERRGDDLNKTEERDQQQSNFFIRCDRKSLIKKVAQRVDLAMASYQDDLDKKRARLSDLLTKEEEENIRKFVVQVQSGAELAWKEKEDRLAYLLAKRQKEHEEKYKDTPLTKCTHLTPLLVKQRAIETQEIQLYQMREKEARREAEREFDMMWHELTMKESEALAARLEHDAIERKRQDYACALHSEQQKRERERQREIERERLIEETKWLRSVWDKENMEQEQAEQQRELNRIEAAQEQKQTNEENAALRAKQKLEQDLINQTWDALSSQGKADDTAKLELMKIKEKELVECNRRMTQLKKDLLLLEQASDKVTESDAATLRQIEQRCKYQRWANELHKDCRKTILEQIKEKCEAKQRLKKKLDEENEYFKQLSRQLDELTDYKRKSNNANKIHQGHLVEQIKYNQLLKLRAKQEELSQVEKCKMATKEYEAEIQRMLKRPFYSEHVHPFVRPMLQAKTTDCPCGKPDWCK</sequence>
<evidence type="ECO:0000313" key="6">
    <source>
        <dbReference type="Proteomes" id="UP000823941"/>
    </source>
</evidence>
<dbReference type="PANTHER" id="PTHR31183:SF1">
    <property type="entry name" value="CILIA- AND FLAGELLA-ASSOCIATED PROTEIN 53"/>
    <property type="match status" value="1"/>
</dbReference>
<feature type="coiled-coil region" evidence="4">
    <location>
        <begin position="331"/>
        <end position="358"/>
    </location>
</feature>
<dbReference type="PANTHER" id="PTHR31183">
    <property type="entry name" value="TRICHOPLEIN KERATIN FILAMENT-BINDING PROTEIN FAMILY MEMBER"/>
    <property type="match status" value="1"/>
</dbReference>
<feature type="coiled-coil region" evidence="4">
    <location>
        <begin position="395"/>
        <end position="425"/>
    </location>
</feature>
<feature type="coiled-coil region" evidence="4">
    <location>
        <begin position="265"/>
        <end position="301"/>
    </location>
</feature>
<gene>
    <name evidence="5" type="ORF">JYU34_020339</name>
</gene>
<organism evidence="5 6">
    <name type="scientific">Plutella xylostella</name>
    <name type="common">Diamondback moth</name>
    <name type="synonym">Plutella maculipennis</name>
    <dbReference type="NCBI Taxonomy" id="51655"/>
    <lineage>
        <taxon>Eukaryota</taxon>
        <taxon>Metazoa</taxon>
        <taxon>Ecdysozoa</taxon>
        <taxon>Arthropoda</taxon>
        <taxon>Hexapoda</taxon>
        <taxon>Insecta</taxon>
        <taxon>Pterygota</taxon>
        <taxon>Neoptera</taxon>
        <taxon>Endopterygota</taxon>
        <taxon>Lepidoptera</taxon>
        <taxon>Glossata</taxon>
        <taxon>Ditrysia</taxon>
        <taxon>Yponomeutoidea</taxon>
        <taxon>Plutellidae</taxon>
        <taxon>Plutella</taxon>
    </lineage>
</organism>
<protein>
    <recommendedName>
        <fullName evidence="7">Trichohyalin-plectin-homology domain-containing protein</fullName>
    </recommendedName>
</protein>
<keyword evidence="3" id="KW-0966">Cell projection</keyword>
<reference evidence="5 6" key="1">
    <citation type="submission" date="2021-06" db="EMBL/GenBank/DDBJ databases">
        <title>A haploid diamondback moth (Plutella xylostella L.) genome assembly resolves 31 chromosomes and identifies a diamide resistance mutation.</title>
        <authorList>
            <person name="Ward C.M."/>
            <person name="Perry K.D."/>
            <person name="Baker G."/>
            <person name="Powis K."/>
            <person name="Heckel D.G."/>
            <person name="Baxter S.W."/>
        </authorList>
    </citation>
    <scope>NUCLEOTIDE SEQUENCE [LARGE SCALE GENOMIC DNA]</scope>
    <source>
        <strain evidence="5 6">LV</strain>
        <tissue evidence="5">Single pupa</tissue>
    </source>
</reference>
<name>A0ABQ7PU95_PLUXY</name>
<keyword evidence="2" id="KW-0969">Cilium</keyword>
<evidence type="ECO:0000256" key="3">
    <source>
        <dbReference type="ARBA" id="ARBA00023273"/>
    </source>
</evidence>